<dbReference type="PANTHER" id="PTHR33529">
    <property type="entry name" value="SLR0882 PROTEIN-RELATED"/>
    <property type="match status" value="1"/>
</dbReference>
<dbReference type="Pfam" id="PF03739">
    <property type="entry name" value="LptF_LptG"/>
    <property type="match status" value="1"/>
</dbReference>
<name>A0A395LXE3_9BACT</name>
<evidence type="ECO:0000256" key="6">
    <source>
        <dbReference type="SAM" id="Phobius"/>
    </source>
</evidence>
<proteinExistence type="predicted"/>
<feature type="transmembrane region" description="Helical" evidence="6">
    <location>
        <begin position="96"/>
        <end position="114"/>
    </location>
</feature>
<keyword evidence="2" id="KW-1003">Cell membrane</keyword>
<feature type="transmembrane region" description="Helical" evidence="6">
    <location>
        <begin position="12"/>
        <end position="33"/>
    </location>
</feature>
<evidence type="ECO:0000256" key="5">
    <source>
        <dbReference type="ARBA" id="ARBA00023136"/>
    </source>
</evidence>
<accession>A0A395LXE3</accession>
<evidence type="ECO:0000256" key="2">
    <source>
        <dbReference type="ARBA" id="ARBA00022475"/>
    </source>
</evidence>
<organism evidence="7 8">
    <name type="scientific">Candidatus Thermochlorobacter aerophilus</name>
    <dbReference type="NCBI Taxonomy" id="1868324"/>
    <lineage>
        <taxon>Bacteria</taxon>
        <taxon>Pseudomonadati</taxon>
        <taxon>Chlorobiota</taxon>
        <taxon>Chlorobiia</taxon>
        <taxon>Chlorobiales</taxon>
        <taxon>Candidatus Thermochlorobacteriaceae</taxon>
        <taxon>Candidatus Thermochlorobacter</taxon>
    </lineage>
</organism>
<dbReference type="GO" id="GO:0015920">
    <property type="term" value="P:lipopolysaccharide transport"/>
    <property type="evidence" value="ECO:0007669"/>
    <property type="project" value="TreeGrafter"/>
</dbReference>
<dbReference type="Proteomes" id="UP000266389">
    <property type="component" value="Unassembled WGS sequence"/>
</dbReference>
<feature type="transmembrane region" description="Helical" evidence="6">
    <location>
        <begin position="394"/>
        <end position="412"/>
    </location>
</feature>
<dbReference type="AlphaFoldDB" id="A0A395LXE3"/>
<keyword evidence="3 6" id="KW-0812">Transmembrane</keyword>
<evidence type="ECO:0000313" key="7">
    <source>
        <dbReference type="EMBL" id="RFM23171.1"/>
    </source>
</evidence>
<gene>
    <name evidence="7" type="ORF">D0433_12425</name>
</gene>
<evidence type="ECO:0000313" key="8">
    <source>
        <dbReference type="Proteomes" id="UP000266389"/>
    </source>
</evidence>
<feature type="transmembrane region" description="Helical" evidence="6">
    <location>
        <begin position="460"/>
        <end position="482"/>
    </location>
</feature>
<feature type="transmembrane region" description="Helical" evidence="6">
    <location>
        <begin position="419"/>
        <end position="440"/>
    </location>
</feature>
<comment type="subcellular location">
    <subcellularLocation>
        <location evidence="1">Cell membrane</location>
        <topology evidence="1">Multi-pass membrane protein</topology>
    </subcellularLocation>
</comment>
<reference evidence="7 8" key="1">
    <citation type="journal article" date="2011" name="ISME J.">
        <title>Community ecology of hot spring cyanobacterial mats: predominant populations and their functional potential.</title>
        <authorList>
            <person name="Klatt C.G."/>
            <person name="Wood J.M."/>
            <person name="Rusch D.B."/>
            <person name="Bateson M.M."/>
            <person name="Hamamura N."/>
            <person name="Heidelberg J.F."/>
            <person name="Grossman A.R."/>
            <person name="Bhaya D."/>
            <person name="Cohan F.M."/>
            <person name="Kuhl M."/>
            <person name="Bryant D.A."/>
            <person name="Ward D.M."/>
        </authorList>
    </citation>
    <scope>NUCLEOTIDE SEQUENCE [LARGE SCALE GENOMIC DNA]</scope>
    <source>
        <strain evidence="7">OS</strain>
    </source>
</reference>
<evidence type="ECO:0000256" key="4">
    <source>
        <dbReference type="ARBA" id="ARBA00022989"/>
    </source>
</evidence>
<dbReference type="EMBL" id="PHFL01000069">
    <property type="protein sequence ID" value="RFM23171.1"/>
    <property type="molecule type" value="Genomic_DNA"/>
</dbReference>
<keyword evidence="4 6" id="KW-1133">Transmembrane helix</keyword>
<dbReference type="InterPro" id="IPR005495">
    <property type="entry name" value="LptG/LptF_permease"/>
</dbReference>
<comment type="caution">
    <text evidence="7">The sequence shown here is derived from an EMBL/GenBank/DDBJ whole genome shotgun (WGS) entry which is preliminary data.</text>
</comment>
<evidence type="ECO:0000256" key="1">
    <source>
        <dbReference type="ARBA" id="ARBA00004651"/>
    </source>
</evidence>
<dbReference type="PANTHER" id="PTHR33529:SF6">
    <property type="entry name" value="YJGP_YJGQ FAMILY PERMEASE"/>
    <property type="match status" value="1"/>
</dbReference>
<sequence>MKILTKYILKQHIAPFLFAFSTVIFIFTVQFLTRNLDKLVGKGLAIETIVELVVLQMAWMVVLAAPMASLVATLMTFGNLSSTLEMTAIRAGGISLWRVLMPVMGAGLVLTYLAERFGNVVLPEANHRAKVLMMDISRQKPTFALKDNMFSDMIYGYSILARRTVDTTSMLYGVTIYDYSQPTTTAVITADSAEMEFSSDGAHLVMILYHGEMHDIDRDTYSSYRRVRFYAHRVVFDASGYSFERTDEGTVSRGDREMSADDMLVLCDSITAQMVIVEENFQKSLLGHLHELILPKSMIPSDSLYQSRQVRTAEVFSPETDLLLEKLAQNPVPAMHLDSVGYIRRIEQGRRASTIDYAISMLRNNMTITSSTLYTMDNHQNAISTYMVEVHKKYALPFACFFFVLVGVPLGVLTKRGGFGVGAGLSLIFFLLYWVFLIGGEKLADRRLISPAVAMWSGNVVILLIGTVLLFRASGLNVASIWRKRP</sequence>
<protein>
    <submittedName>
        <fullName evidence="7">YjgP/YjgQ family permease</fullName>
    </submittedName>
</protein>
<keyword evidence="5 6" id="KW-0472">Membrane</keyword>
<evidence type="ECO:0000256" key="3">
    <source>
        <dbReference type="ARBA" id="ARBA00022692"/>
    </source>
</evidence>
<dbReference type="GO" id="GO:0043190">
    <property type="term" value="C:ATP-binding cassette (ABC) transporter complex"/>
    <property type="evidence" value="ECO:0007669"/>
    <property type="project" value="TreeGrafter"/>
</dbReference>
<feature type="transmembrane region" description="Helical" evidence="6">
    <location>
        <begin position="53"/>
        <end position="75"/>
    </location>
</feature>